<protein>
    <submittedName>
        <fullName evidence="2">Uncharacterized protein</fullName>
    </submittedName>
</protein>
<sequence>MDQVFGSNPSDPNQRFAQTFSPPAHPDSMSAGQIAPDMDLTQMDDDNLDAELFGIEGSPNGLADSYPTPATNFSDIDALFSDGKPDDVGAFDAAPTNGVTTADDDAHVQDTTATVNNAPAAPVAAAATDPRIPDLTQAHITTVPHLTSLYETYAAGYADPTTPPEEHLRRAETLARALLSHYYPASQGFTIAQHAYEVSAPYGMAWELRTPRPKNDPFNYIPAIHSIPPHLVSGYCVFKNYLMTDGTWLPFPHTYVAIAIDTLKNYHDWVPVSKEGCAHRGDVLAYSLGVTAEIAKGYGFLIVGPRVEAYKYDANDGRMPIRQWAKSHEGGKWAVDMRYGGVGELDRLVKDVLPETVRYKNTVFGEGVKF</sequence>
<dbReference type="OrthoDB" id="3797007at2759"/>
<evidence type="ECO:0000313" key="2">
    <source>
        <dbReference type="EMBL" id="PSN60208.1"/>
    </source>
</evidence>
<feature type="region of interest" description="Disordered" evidence="1">
    <location>
        <begin position="1"/>
        <end position="43"/>
    </location>
</feature>
<accession>A0A2T2N5B4</accession>
<reference evidence="2 3" key="1">
    <citation type="journal article" date="2018" name="Front. Microbiol.">
        <title>Genome-Wide Analysis of Corynespora cassiicola Leaf Fall Disease Putative Effectors.</title>
        <authorList>
            <person name="Lopez D."/>
            <person name="Ribeiro S."/>
            <person name="Label P."/>
            <person name="Fumanal B."/>
            <person name="Venisse J.S."/>
            <person name="Kohler A."/>
            <person name="de Oliveira R.R."/>
            <person name="Labutti K."/>
            <person name="Lipzen A."/>
            <person name="Lail K."/>
            <person name="Bauer D."/>
            <person name="Ohm R.A."/>
            <person name="Barry K.W."/>
            <person name="Spatafora J."/>
            <person name="Grigoriev I.V."/>
            <person name="Martin F.M."/>
            <person name="Pujade-Renaud V."/>
        </authorList>
    </citation>
    <scope>NUCLEOTIDE SEQUENCE [LARGE SCALE GENOMIC DNA]</scope>
    <source>
        <strain evidence="2 3">Philippines</strain>
    </source>
</reference>
<feature type="compositionally biased region" description="Polar residues" evidence="1">
    <location>
        <begin position="1"/>
        <end position="21"/>
    </location>
</feature>
<evidence type="ECO:0000313" key="3">
    <source>
        <dbReference type="Proteomes" id="UP000240883"/>
    </source>
</evidence>
<name>A0A2T2N5B4_CORCC</name>
<keyword evidence="3" id="KW-1185">Reference proteome</keyword>
<gene>
    <name evidence="2" type="ORF">BS50DRAFT_211476</name>
</gene>
<evidence type="ECO:0000256" key="1">
    <source>
        <dbReference type="SAM" id="MobiDB-lite"/>
    </source>
</evidence>
<proteinExistence type="predicted"/>
<dbReference type="AlphaFoldDB" id="A0A2T2N5B4"/>
<organism evidence="2 3">
    <name type="scientific">Corynespora cassiicola Philippines</name>
    <dbReference type="NCBI Taxonomy" id="1448308"/>
    <lineage>
        <taxon>Eukaryota</taxon>
        <taxon>Fungi</taxon>
        <taxon>Dikarya</taxon>
        <taxon>Ascomycota</taxon>
        <taxon>Pezizomycotina</taxon>
        <taxon>Dothideomycetes</taxon>
        <taxon>Pleosporomycetidae</taxon>
        <taxon>Pleosporales</taxon>
        <taxon>Corynesporascaceae</taxon>
        <taxon>Corynespora</taxon>
    </lineage>
</organism>
<dbReference type="Proteomes" id="UP000240883">
    <property type="component" value="Unassembled WGS sequence"/>
</dbReference>
<dbReference type="EMBL" id="KZ678150">
    <property type="protein sequence ID" value="PSN60208.1"/>
    <property type="molecule type" value="Genomic_DNA"/>
</dbReference>